<organism evidence="1 2">
    <name type="scientific">Argiope bruennichi</name>
    <name type="common">Wasp spider</name>
    <name type="synonym">Aranea bruennichi</name>
    <dbReference type="NCBI Taxonomy" id="94029"/>
    <lineage>
        <taxon>Eukaryota</taxon>
        <taxon>Metazoa</taxon>
        <taxon>Ecdysozoa</taxon>
        <taxon>Arthropoda</taxon>
        <taxon>Chelicerata</taxon>
        <taxon>Arachnida</taxon>
        <taxon>Araneae</taxon>
        <taxon>Araneomorphae</taxon>
        <taxon>Entelegynae</taxon>
        <taxon>Araneoidea</taxon>
        <taxon>Araneidae</taxon>
        <taxon>Argiope</taxon>
    </lineage>
</organism>
<dbReference type="AlphaFoldDB" id="A0A8T0ECM8"/>
<comment type="caution">
    <text evidence="1">The sequence shown here is derived from an EMBL/GenBank/DDBJ whole genome shotgun (WGS) entry which is preliminary data.</text>
</comment>
<protein>
    <submittedName>
        <fullName evidence="1">Uncharacterized protein</fullName>
    </submittedName>
</protein>
<keyword evidence="2" id="KW-1185">Reference proteome</keyword>
<evidence type="ECO:0000313" key="2">
    <source>
        <dbReference type="Proteomes" id="UP000807504"/>
    </source>
</evidence>
<dbReference type="EMBL" id="JABXBU010002230">
    <property type="protein sequence ID" value="KAF8767915.1"/>
    <property type="molecule type" value="Genomic_DNA"/>
</dbReference>
<reference evidence="1" key="2">
    <citation type="submission" date="2020-06" db="EMBL/GenBank/DDBJ databases">
        <authorList>
            <person name="Sheffer M."/>
        </authorList>
    </citation>
    <scope>NUCLEOTIDE SEQUENCE</scope>
</reference>
<accession>A0A8T0ECM8</accession>
<name>A0A8T0ECM8_ARGBR</name>
<gene>
    <name evidence="1" type="ORF">HNY73_020789</name>
</gene>
<dbReference type="Proteomes" id="UP000807504">
    <property type="component" value="Unassembled WGS sequence"/>
</dbReference>
<evidence type="ECO:0000313" key="1">
    <source>
        <dbReference type="EMBL" id="KAF8767915.1"/>
    </source>
</evidence>
<sequence>MEIHREASVFIFESSVQKPWYNHTTSFRIIGAEALVPSYYIISNYWCRSLGTIMLHHFHAVVRHIKDMCGNTIVQHNFFPYKDSTSVDVMSPLIWKEWPWAPVLLQMEIRRELLCIEF</sequence>
<reference evidence="1" key="1">
    <citation type="journal article" date="2020" name="bioRxiv">
        <title>Chromosome-level reference genome of the European wasp spider Argiope bruennichi: a resource for studies on range expansion and evolutionary adaptation.</title>
        <authorList>
            <person name="Sheffer M.M."/>
            <person name="Hoppe A."/>
            <person name="Krehenwinkel H."/>
            <person name="Uhl G."/>
            <person name="Kuss A.W."/>
            <person name="Jensen L."/>
            <person name="Jensen C."/>
            <person name="Gillespie R.G."/>
            <person name="Hoff K.J."/>
            <person name="Prost S."/>
        </authorList>
    </citation>
    <scope>NUCLEOTIDE SEQUENCE</scope>
</reference>
<proteinExistence type="predicted"/>